<gene>
    <name evidence="1" type="ORF">LOX96_14585</name>
</gene>
<keyword evidence="2" id="KW-1185">Reference proteome</keyword>
<reference evidence="1" key="1">
    <citation type="submission" date="2021-11" db="EMBL/GenBank/DDBJ databases">
        <title>Legionella maioricencis sp. nov., a new species isolated from hot water samples in Mallorca.</title>
        <authorList>
            <person name="Crespi S."/>
            <person name="Drasar V."/>
            <person name="Salva-Serra F."/>
            <person name="Jaen-Luchoro D."/>
            <person name="Pineiro-Iglesias B."/>
            <person name="Aliaga F."/>
            <person name="Fernandez-Juarez V."/>
            <person name="Coll G."/>
            <person name="Moore E.R.B."/>
            <person name="Bennasar-Figueras A."/>
        </authorList>
    </citation>
    <scope>NUCLEOTIDE SEQUENCE</scope>
    <source>
        <strain evidence="1">HCPI-6</strain>
    </source>
</reference>
<dbReference type="Proteomes" id="UP001139721">
    <property type="component" value="Unassembled WGS sequence"/>
</dbReference>
<proteinExistence type="predicted"/>
<evidence type="ECO:0000313" key="1">
    <source>
        <dbReference type="EMBL" id="MCL9685327.1"/>
    </source>
</evidence>
<accession>A0A9X2IDA1</accession>
<name>A0A9X2IDA1_9GAMM</name>
<sequence>MQYITEENMPIFQEATRLRDESIRLHKEWLAEVEESNKGRTSFEDTEPKFNEYLAATKKWKDFQDVHAEILLAKVQN</sequence>
<dbReference type="AlphaFoldDB" id="A0A9X2IDA1"/>
<protein>
    <submittedName>
        <fullName evidence="1">Uncharacterized protein</fullName>
    </submittedName>
</protein>
<dbReference type="EMBL" id="JAJKBJ010000023">
    <property type="protein sequence ID" value="MCL9685327.1"/>
    <property type="molecule type" value="Genomic_DNA"/>
</dbReference>
<comment type="caution">
    <text evidence="1">The sequence shown here is derived from an EMBL/GenBank/DDBJ whole genome shotgun (WGS) entry which is preliminary data.</text>
</comment>
<organism evidence="1 2">
    <name type="scientific">Legionella maioricensis</name>
    <dbReference type="NCBI Taxonomy" id="2896528"/>
    <lineage>
        <taxon>Bacteria</taxon>
        <taxon>Pseudomonadati</taxon>
        <taxon>Pseudomonadota</taxon>
        <taxon>Gammaproteobacteria</taxon>
        <taxon>Legionellales</taxon>
        <taxon>Legionellaceae</taxon>
        <taxon>Legionella</taxon>
    </lineage>
</organism>
<dbReference type="RefSeq" id="WP_250423777.1">
    <property type="nucleotide sequence ID" value="NZ_JAJKBJ010000023.1"/>
</dbReference>
<evidence type="ECO:0000313" key="2">
    <source>
        <dbReference type="Proteomes" id="UP001139721"/>
    </source>
</evidence>